<sequence length="333" mass="38138">MESINVCPSTLAEGFDTYSPTARKLLFDGKEVSHILPFDSPNNENADTEEFARHVGRISLSGVQPKASLVLSDNGQLVQPSEGERGQYILKPAPSSYTLLERKYCPANEHLSMQIASQVYHIETAANGLCFFRDGEAAYITRRFDVAPDGGKYQQEDLASLGGLTKANGGSDYKYSNLSYEECAEIIRRYTKAAPVEILKFFRVVVFNYLILNDDAHLKNFSLMNRGDGEYHLTPAYDLINTSLHLYEPRIFALDKGLFREGMQFDDTHTVSRKDFEEFGRRIDLSPRLVKRELDYFATMHPLAQQLITRSFLPEKLQRYYWQSYNYRRTTLK</sequence>
<dbReference type="OrthoDB" id="9805913at2"/>
<proteinExistence type="inferred from homology"/>
<name>A0A1M6UU44_XYLRU</name>
<gene>
    <name evidence="5" type="ORF">SAMN05216463_110126</name>
</gene>
<evidence type="ECO:0000256" key="3">
    <source>
        <dbReference type="ARBA" id="ARBA00022777"/>
    </source>
</evidence>
<dbReference type="InterPro" id="IPR012893">
    <property type="entry name" value="HipA-like_C"/>
</dbReference>
<dbReference type="Gene3D" id="1.10.1070.20">
    <property type="match status" value="1"/>
</dbReference>
<evidence type="ECO:0000259" key="4">
    <source>
        <dbReference type="Pfam" id="PF07804"/>
    </source>
</evidence>
<organism evidence="5 6">
    <name type="scientific">Xylanibacter ruminicola</name>
    <name type="common">Prevotella ruminicola</name>
    <dbReference type="NCBI Taxonomy" id="839"/>
    <lineage>
        <taxon>Bacteria</taxon>
        <taxon>Pseudomonadati</taxon>
        <taxon>Bacteroidota</taxon>
        <taxon>Bacteroidia</taxon>
        <taxon>Bacteroidales</taxon>
        <taxon>Prevotellaceae</taxon>
        <taxon>Xylanibacter</taxon>
    </lineage>
</organism>
<protein>
    <submittedName>
        <fullName evidence="5">Serine/threonine-protein kinase HipA</fullName>
    </submittedName>
</protein>
<dbReference type="PANTHER" id="PTHR37419">
    <property type="entry name" value="SERINE/THREONINE-PROTEIN KINASE TOXIN HIPA"/>
    <property type="match status" value="1"/>
</dbReference>
<dbReference type="InterPro" id="IPR052028">
    <property type="entry name" value="HipA_Ser/Thr_kinase"/>
</dbReference>
<keyword evidence="3 5" id="KW-0418">Kinase</keyword>
<dbReference type="EMBL" id="FRBD01000010">
    <property type="protein sequence ID" value="SHK72621.1"/>
    <property type="molecule type" value="Genomic_DNA"/>
</dbReference>
<dbReference type="Pfam" id="PF07804">
    <property type="entry name" value="HipA_C"/>
    <property type="match status" value="1"/>
</dbReference>
<comment type="similarity">
    <text evidence="1">Belongs to the HipA Ser/Thr kinase family.</text>
</comment>
<dbReference type="AlphaFoldDB" id="A0A1M6UU44"/>
<dbReference type="RefSeq" id="WP_073208071.1">
    <property type="nucleotide sequence ID" value="NZ_FRBD01000010.1"/>
</dbReference>
<keyword evidence="2" id="KW-0808">Transferase</keyword>
<feature type="domain" description="HipA-like C-terminal" evidence="4">
    <location>
        <begin position="58"/>
        <end position="296"/>
    </location>
</feature>
<evidence type="ECO:0000256" key="2">
    <source>
        <dbReference type="ARBA" id="ARBA00022679"/>
    </source>
</evidence>
<evidence type="ECO:0000256" key="1">
    <source>
        <dbReference type="ARBA" id="ARBA00010164"/>
    </source>
</evidence>
<evidence type="ECO:0000313" key="5">
    <source>
        <dbReference type="EMBL" id="SHK72621.1"/>
    </source>
</evidence>
<evidence type="ECO:0000313" key="6">
    <source>
        <dbReference type="Proteomes" id="UP000184130"/>
    </source>
</evidence>
<dbReference type="GO" id="GO:0005829">
    <property type="term" value="C:cytosol"/>
    <property type="evidence" value="ECO:0007669"/>
    <property type="project" value="TreeGrafter"/>
</dbReference>
<dbReference type="PANTHER" id="PTHR37419:SF1">
    <property type="entry name" value="SERINE_THREONINE-PROTEIN KINASE TOXIN HIPA"/>
    <property type="match status" value="1"/>
</dbReference>
<dbReference type="Proteomes" id="UP000184130">
    <property type="component" value="Unassembled WGS sequence"/>
</dbReference>
<dbReference type="GO" id="GO:0004674">
    <property type="term" value="F:protein serine/threonine kinase activity"/>
    <property type="evidence" value="ECO:0007669"/>
    <property type="project" value="TreeGrafter"/>
</dbReference>
<accession>A0A1M6UU44</accession>
<reference evidence="5 6" key="1">
    <citation type="submission" date="2016-11" db="EMBL/GenBank/DDBJ databases">
        <authorList>
            <person name="Jaros S."/>
            <person name="Januszkiewicz K."/>
            <person name="Wedrychowicz H."/>
        </authorList>
    </citation>
    <scope>NUCLEOTIDE SEQUENCE [LARGE SCALE GENOMIC DNA]</scope>
    <source>
        <strain evidence="5 6">KHT3</strain>
    </source>
</reference>